<gene>
    <name evidence="2" type="primary">PRMT9_2</name>
    <name evidence="2" type="ORF">P7K49_006929</name>
</gene>
<accession>A0ABQ9W6A2</accession>
<feature type="region of interest" description="Disordered" evidence="1">
    <location>
        <begin position="1"/>
        <end position="23"/>
    </location>
</feature>
<organism evidence="2 3">
    <name type="scientific">Saguinus oedipus</name>
    <name type="common">Cotton-top tamarin</name>
    <name type="synonym">Oedipomidas oedipus</name>
    <dbReference type="NCBI Taxonomy" id="9490"/>
    <lineage>
        <taxon>Eukaryota</taxon>
        <taxon>Metazoa</taxon>
        <taxon>Chordata</taxon>
        <taxon>Craniata</taxon>
        <taxon>Vertebrata</taxon>
        <taxon>Euteleostomi</taxon>
        <taxon>Mammalia</taxon>
        <taxon>Eutheria</taxon>
        <taxon>Euarchontoglires</taxon>
        <taxon>Primates</taxon>
        <taxon>Haplorrhini</taxon>
        <taxon>Platyrrhini</taxon>
        <taxon>Cebidae</taxon>
        <taxon>Callitrichinae</taxon>
        <taxon>Saguinus</taxon>
    </lineage>
</organism>
<dbReference type="Proteomes" id="UP001266305">
    <property type="component" value="Unassembled WGS sequence"/>
</dbReference>
<evidence type="ECO:0000313" key="2">
    <source>
        <dbReference type="EMBL" id="KAK2116303.1"/>
    </source>
</evidence>
<protein>
    <submittedName>
        <fullName evidence="2">Protein arginine N-methyltransferase 9</fullName>
    </submittedName>
</protein>
<keyword evidence="3" id="KW-1185">Reference proteome</keyword>
<name>A0ABQ9W6A2_SAGOE</name>
<evidence type="ECO:0000256" key="1">
    <source>
        <dbReference type="SAM" id="MobiDB-lite"/>
    </source>
</evidence>
<dbReference type="SUPFAM" id="SSF48452">
    <property type="entry name" value="TPR-like"/>
    <property type="match status" value="1"/>
</dbReference>
<reference evidence="2 3" key="1">
    <citation type="submission" date="2023-05" db="EMBL/GenBank/DDBJ databases">
        <title>B98-5 Cell Line De Novo Hybrid Assembly: An Optical Mapping Approach.</title>
        <authorList>
            <person name="Kananen K."/>
            <person name="Auerbach J.A."/>
            <person name="Kautto E."/>
            <person name="Blachly J.S."/>
        </authorList>
    </citation>
    <scope>NUCLEOTIDE SEQUENCE [LARGE SCALE GENOMIC DNA]</scope>
    <source>
        <strain evidence="2">B95-8</strain>
        <tissue evidence="2">Cell line</tissue>
    </source>
</reference>
<proteinExistence type="predicted"/>
<comment type="caution">
    <text evidence="2">The sequence shown here is derived from an EMBL/GenBank/DDBJ whole genome shotgun (WGS) entry which is preliminary data.</text>
</comment>
<dbReference type="EMBL" id="JASSZA010000003">
    <property type="protein sequence ID" value="KAK2116303.1"/>
    <property type="molecule type" value="Genomic_DNA"/>
</dbReference>
<sequence length="107" mass="11922">MSNSRPRSRRDPGGGAGAAGRDELVSRSLQSAEHCLGSQDFGTAYAHYLLVLSLAPELKDEVKETFQYTLFRWAEELDALNRIQDLLGCYEQALELFPDDELQSNGD</sequence>
<dbReference type="InterPro" id="IPR011990">
    <property type="entry name" value="TPR-like_helical_dom_sf"/>
</dbReference>
<evidence type="ECO:0000313" key="3">
    <source>
        <dbReference type="Proteomes" id="UP001266305"/>
    </source>
</evidence>